<dbReference type="Proteomes" id="UP000320839">
    <property type="component" value="Chromosome"/>
</dbReference>
<name>A0A518FNV2_9PLAN</name>
<dbReference type="EMBL" id="CP036317">
    <property type="protein sequence ID" value="QDV17945.1"/>
    <property type="molecule type" value="Genomic_DNA"/>
</dbReference>
<protein>
    <recommendedName>
        <fullName evidence="4">DUF1501 domain-containing protein</fullName>
    </recommendedName>
</protein>
<dbReference type="Pfam" id="PF07394">
    <property type="entry name" value="DUF1501"/>
    <property type="match status" value="1"/>
</dbReference>
<gene>
    <name evidence="2" type="ORF">Pan153_26010</name>
</gene>
<dbReference type="InterPro" id="IPR010869">
    <property type="entry name" value="DUF1501"/>
</dbReference>
<evidence type="ECO:0008006" key="4">
    <source>
        <dbReference type="Google" id="ProtNLM"/>
    </source>
</evidence>
<dbReference type="AlphaFoldDB" id="A0A518FNV2"/>
<organism evidence="2 3">
    <name type="scientific">Gimesia panareensis</name>
    <dbReference type="NCBI Taxonomy" id="2527978"/>
    <lineage>
        <taxon>Bacteria</taxon>
        <taxon>Pseudomonadati</taxon>
        <taxon>Planctomycetota</taxon>
        <taxon>Planctomycetia</taxon>
        <taxon>Planctomycetales</taxon>
        <taxon>Planctomycetaceae</taxon>
        <taxon>Gimesia</taxon>
    </lineage>
</organism>
<dbReference type="PANTHER" id="PTHR43737:SF1">
    <property type="entry name" value="DUF1501 DOMAIN-CONTAINING PROTEIN"/>
    <property type="match status" value="1"/>
</dbReference>
<dbReference type="OrthoDB" id="127333at2"/>
<dbReference type="InterPro" id="IPR006311">
    <property type="entry name" value="TAT_signal"/>
</dbReference>
<evidence type="ECO:0000313" key="2">
    <source>
        <dbReference type="EMBL" id="QDV17945.1"/>
    </source>
</evidence>
<accession>A0A518FNV2</accession>
<dbReference type="PROSITE" id="PS51318">
    <property type="entry name" value="TAT"/>
    <property type="match status" value="1"/>
</dbReference>
<feature type="compositionally biased region" description="Basic and acidic residues" evidence="1">
    <location>
        <begin position="181"/>
        <end position="190"/>
    </location>
</feature>
<dbReference type="Gene3D" id="3.40.720.10">
    <property type="entry name" value="Alkaline Phosphatase, subunit A"/>
    <property type="match status" value="1"/>
</dbReference>
<dbReference type="RefSeq" id="WP_145456072.1">
    <property type="nucleotide sequence ID" value="NZ_CP036317.1"/>
</dbReference>
<sequence precursor="true">MVHQQFSRRTALKNLALGVSAWSTSSWLPALANASAETGKKTKSVILIWLNGGPATIDLWDLKPGHQNGGPFKEIDTKVPGMKISEHLPGLAAQASDFSLIRSMSTREGDHSRARFVSMTGYTPQGAIKFPAFGSLVAHEFNVENDIPSYVHIGGRPAVSGGGFLGPQFAPFVVGGRSRRRGPDNSDLKVADLAPVSPDQQSERLQLQSELRSLSAMPSSLVTDALDSARERALRLMNPKAASVFNLEEEAASLREAYGSSSFGQGCLMARRLVERGVSFVEVSLNGWDTHSNNFERVKELSQTLDRGCATLLKDLRERGLLKDTLIVCQGEFGRTPSINGQDGRDHWPASWAMMLAGAGIRGGQVIGETSNDGKEIKAKPTRTADLMATIFRGIGLDPRKQNMSNVGRPIRLADPDGTPIEELL</sequence>
<proteinExistence type="predicted"/>
<dbReference type="InterPro" id="IPR017850">
    <property type="entry name" value="Alkaline_phosphatase_core_sf"/>
</dbReference>
<evidence type="ECO:0000313" key="3">
    <source>
        <dbReference type="Proteomes" id="UP000320839"/>
    </source>
</evidence>
<feature type="region of interest" description="Disordered" evidence="1">
    <location>
        <begin position="176"/>
        <end position="201"/>
    </location>
</feature>
<dbReference type="PANTHER" id="PTHR43737">
    <property type="entry name" value="BLL7424 PROTEIN"/>
    <property type="match status" value="1"/>
</dbReference>
<reference evidence="2 3" key="1">
    <citation type="submission" date="2019-02" db="EMBL/GenBank/DDBJ databases">
        <title>Deep-cultivation of Planctomycetes and their phenomic and genomic characterization uncovers novel biology.</title>
        <authorList>
            <person name="Wiegand S."/>
            <person name="Jogler M."/>
            <person name="Boedeker C."/>
            <person name="Pinto D."/>
            <person name="Vollmers J."/>
            <person name="Rivas-Marin E."/>
            <person name="Kohn T."/>
            <person name="Peeters S.H."/>
            <person name="Heuer A."/>
            <person name="Rast P."/>
            <person name="Oberbeckmann S."/>
            <person name="Bunk B."/>
            <person name="Jeske O."/>
            <person name="Meyerdierks A."/>
            <person name="Storesund J.E."/>
            <person name="Kallscheuer N."/>
            <person name="Luecker S."/>
            <person name="Lage O.M."/>
            <person name="Pohl T."/>
            <person name="Merkel B.J."/>
            <person name="Hornburger P."/>
            <person name="Mueller R.-W."/>
            <person name="Bruemmer F."/>
            <person name="Labrenz M."/>
            <person name="Spormann A.M."/>
            <person name="Op den Camp H."/>
            <person name="Overmann J."/>
            <person name="Amann R."/>
            <person name="Jetten M.S.M."/>
            <person name="Mascher T."/>
            <person name="Medema M.H."/>
            <person name="Devos D.P."/>
            <person name="Kaster A.-K."/>
            <person name="Ovreas L."/>
            <person name="Rohde M."/>
            <person name="Galperin M.Y."/>
            <person name="Jogler C."/>
        </authorList>
    </citation>
    <scope>NUCLEOTIDE SEQUENCE [LARGE SCALE GENOMIC DNA]</scope>
    <source>
        <strain evidence="2 3">Pan153</strain>
    </source>
</reference>
<dbReference type="SUPFAM" id="SSF53649">
    <property type="entry name" value="Alkaline phosphatase-like"/>
    <property type="match status" value="1"/>
</dbReference>
<evidence type="ECO:0000256" key="1">
    <source>
        <dbReference type="SAM" id="MobiDB-lite"/>
    </source>
</evidence>